<protein>
    <submittedName>
        <fullName evidence="2">cAMP-specific phosphodiesterase, putative</fullName>
    </submittedName>
</protein>
<dbReference type="SUPFAM" id="SSF109604">
    <property type="entry name" value="HD-domain/PDEase-like"/>
    <property type="match status" value="1"/>
</dbReference>
<sequence length="651" mass="72799">MEGKNERGQYQDLALHLSFSSGTELSDSYVMSYRGSDGCFGDAVFNGAAPARNVLFGNIPCKQRVEKFSIQDSSLANRCNMQVNLKRDTPVLQDPSDTFARMNQVMHQTLKYVKEVESIDFSSSNIIDFNGEIMEDPRRVFLSVCTSVFANFSFCSQLDVEKLLSFLSDIFENYSEDNAYHNAVHAADSVQMLYLILREKPAILLFTNEEILVCFLATLCLSFIHPGVTDAFLARIDHPLTLVYGDVTTQRSASLTAFLYFLNREENRFIDLSSSAGTRPISQYLRELLVETVLATAPRSRRTLLSDLQDVAASNVVSVDDLRFLLSAIVTLSDSALALRPRAQFISWSRLLCAEWLSEATQEERRRMDPLVPNLQKRVGEGGLTMVSDYCRVWLRPVAAATRALVPQDLYDNLERNSDVPTFGEVAAFSVPDVSADKPWSDGSLSVFEILRKVTMHAKSLDRKASKRAILNATCGRLVSAPASQLSSPFHAPSEPSISCSPVEKLVSHPSRCEHYFSFLRLYDTYDREGRPATEFAEQLVFLAMQLNPDYVGRYAREGIDASSKEDCSKIASLIIQSEEAPSTAEVIASPLRGAEQTDGFILRLMEMYTERDRNRNNCSVQNSHTNLQSTSRCLLPCSNPVYGGMDRGRK</sequence>
<dbReference type="AlphaFoldDB" id="A0A1G4I012"/>
<dbReference type="RefSeq" id="XP_067076640.1">
    <property type="nucleotide sequence ID" value="XM_067220539.1"/>
</dbReference>
<proteinExistence type="predicted"/>
<dbReference type="Gene3D" id="1.10.1300.10">
    <property type="entry name" value="3'5'-cyclic nucleotide phosphodiesterase, catalytic domain"/>
    <property type="match status" value="1"/>
</dbReference>
<dbReference type="Proteomes" id="UP000195570">
    <property type="component" value="Unassembled WGS sequence"/>
</dbReference>
<reference evidence="2" key="1">
    <citation type="submission" date="2016-09" db="EMBL/GenBank/DDBJ databases">
        <authorList>
            <person name="Hebert L."/>
            <person name="Moumen B."/>
        </authorList>
    </citation>
    <scope>NUCLEOTIDE SEQUENCE [LARGE SCALE GENOMIC DNA]</scope>
    <source>
        <strain evidence="2">OVI</strain>
    </source>
</reference>
<dbReference type="EMBL" id="CZPT02000195">
    <property type="protein sequence ID" value="SCU64959.1"/>
    <property type="molecule type" value="Genomic_DNA"/>
</dbReference>
<dbReference type="Pfam" id="PF00233">
    <property type="entry name" value="PDEase_I"/>
    <property type="match status" value="1"/>
</dbReference>
<name>A0A1G4I012_TRYEQ</name>
<dbReference type="GeneID" id="92381596"/>
<dbReference type="VEuPathDB" id="TriTrypDB:TEOVI_000766200"/>
<dbReference type="GO" id="GO:0004114">
    <property type="term" value="F:3',5'-cyclic-nucleotide phosphodiesterase activity"/>
    <property type="evidence" value="ECO:0007669"/>
    <property type="project" value="InterPro"/>
</dbReference>
<dbReference type="GO" id="GO:0007165">
    <property type="term" value="P:signal transduction"/>
    <property type="evidence" value="ECO:0007669"/>
    <property type="project" value="InterPro"/>
</dbReference>
<evidence type="ECO:0000313" key="2">
    <source>
        <dbReference type="EMBL" id="SCU64959.1"/>
    </source>
</evidence>
<evidence type="ECO:0000313" key="3">
    <source>
        <dbReference type="Proteomes" id="UP000195570"/>
    </source>
</evidence>
<keyword evidence="3" id="KW-1185">Reference proteome</keyword>
<organism evidence="2 3">
    <name type="scientific">Trypanosoma equiperdum</name>
    <dbReference type="NCBI Taxonomy" id="5694"/>
    <lineage>
        <taxon>Eukaryota</taxon>
        <taxon>Discoba</taxon>
        <taxon>Euglenozoa</taxon>
        <taxon>Kinetoplastea</taxon>
        <taxon>Metakinetoplastina</taxon>
        <taxon>Trypanosomatida</taxon>
        <taxon>Trypanosomatidae</taxon>
        <taxon>Trypanosoma</taxon>
    </lineage>
</organism>
<dbReference type="PANTHER" id="PTHR43336">
    <property type="entry name" value="OXYGEN SENSOR HISTIDINE KINASE RESPONSE REGULATOR DEVS/DOSS"/>
    <property type="match status" value="1"/>
</dbReference>
<comment type="caution">
    <text evidence="2">The sequence shown here is derived from an EMBL/GenBank/DDBJ whole genome shotgun (WGS) entry which is preliminary data.</text>
</comment>
<dbReference type="InterPro" id="IPR002073">
    <property type="entry name" value="PDEase_catalytic_dom"/>
</dbReference>
<evidence type="ECO:0000259" key="1">
    <source>
        <dbReference type="PROSITE" id="PS51845"/>
    </source>
</evidence>
<dbReference type="PROSITE" id="PS51845">
    <property type="entry name" value="PDEASE_I_2"/>
    <property type="match status" value="1"/>
</dbReference>
<gene>
    <name evidence="2" type="ORF">TEOVI_000766200</name>
</gene>
<dbReference type="PANTHER" id="PTHR43336:SF3">
    <property type="entry name" value="GUANYLATE CYCLASE DOMAIN-CONTAINING PROTEIN"/>
    <property type="match status" value="1"/>
</dbReference>
<dbReference type="InterPro" id="IPR036971">
    <property type="entry name" value="PDEase_catalytic_dom_sf"/>
</dbReference>
<accession>A0A1G4I012</accession>
<feature type="domain" description="PDEase" evidence="1">
    <location>
        <begin position="105"/>
        <end position="428"/>
    </location>
</feature>